<gene>
    <name evidence="3" type="ORF">GCM10009798_02250</name>
</gene>
<evidence type="ECO:0000259" key="2">
    <source>
        <dbReference type="Pfam" id="PF13845"/>
    </source>
</evidence>
<dbReference type="RefSeq" id="WP_344041537.1">
    <property type="nucleotide sequence ID" value="NZ_BAAAPB010000001.1"/>
</dbReference>
<evidence type="ECO:0000313" key="4">
    <source>
        <dbReference type="Proteomes" id="UP001500571"/>
    </source>
</evidence>
<keyword evidence="4" id="KW-1185">Reference proteome</keyword>
<reference evidence="3 4" key="1">
    <citation type="journal article" date="2019" name="Int. J. Syst. Evol. Microbiol.">
        <title>The Global Catalogue of Microorganisms (GCM) 10K type strain sequencing project: providing services to taxonomists for standard genome sequencing and annotation.</title>
        <authorList>
            <consortium name="The Broad Institute Genomics Platform"/>
            <consortium name="The Broad Institute Genome Sequencing Center for Infectious Disease"/>
            <person name="Wu L."/>
            <person name="Ma J."/>
        </authorList>
    </citation>
    <scope>NUCLEOTIDE SEQUENCE [LARGE SCALE GENOMIC DNA]</scope>
    <source>
        <strain evidence="3 4">JCM 15309</strain>
    </source>
</reference>
<comment type="caution">
    <text evidence="3">The sequence shown here is derived from an EMBL/GenBank/DDBJ whole genome shotgun (WGS) entry which is preliminary data.</text>
</comment>
<sequence length="245" mass="26037">MLSRARTALVALAATLAAVLSVTIGLPSTAHAATSGTPKVGQCHQLTSGQLAAVADPTKPVRCGARHNLVTIAVKTSPTSLAGLSDAEHTELGVRLCNPAFNKALGRTATKRAMTAYGLFFFAPTPQQIAAGARWIRCDVGLEAGRRLVPLPKKLARPVVPQRLTDGVRRCLTGAGLTTTCSRAHAFRSISAFLAPTSTAYPTDDQFLRLASRRCPSSWRYATWPGPISWSAGDRAVVCYDKTRK</sequence>
<name>A0ABN2Q8S8_9ACTN</name>
<evidence type="ECO:0000256" key="1">
    <source>
        <dbReference type="SAM" id="SignalP"/>
    </source>
</evidence>
<evidence type="ECO:0000313" key="3">
    <source>
        <dbReference type="EMBL" id="GAA1946776.1"/>
    </source>
</evidence>
<feature type="domain" description="Septum formation-related" evidence="2">
    <location>
        <begin position="41"/>
        <end position="219"/>
    </location>
</feature>
<dbReference type="InterPro" id="IPR026004">
    <property type="entry name" value="Septum_form"/>
</dbReference>
<protein>
    <recommendedName>
        <fullName evidence="2">Septum formation-related domain-containing protein</fullName>
    </recommendedName>
</protein>
<keyword evidence="1" id="KW-0732">Signal</keyword>
<organism evidence="3 4">
    <name type="scientific">Nocardioides panacihumi</name>
    <dbReference type="NCBI Taxonomy" id="400774"/>
    <lineage>
        <taxon>Bacteria</taxon>
        <taxon>Bacillati</taxon>
        <taxon>Actinomycetota</taxon>
        <taxon>Actinomycetes</taxon>
        <taxon>Propionibacteriales</taxon>
        <taxon>Nocardioidaceae</taxon>
        <taxon>Nocardioides</taxon>
    </lineage>
</organism>
<dbReference type="Pfam" id="PF13845">
    <property type="entry name" value="Septum_form"/>
    <property type="match status" value="1"/>
</dbReference>
<feature type="signal peptide" evidence="1">
    <location>
        <begin position="1"/>
        <end position="32"/>
    </location>
</feature>
<proteinExistence type="predicted"/>
<dbReference type="EMBL" id="BAAAPB010000001">
    <property type="protein sequence ID" value="GAA1946776.1"/>
    <property type="molecule type" value="Genomic_DNA"/>
</dbReference>
<dbReference type="Proteomes" id="UP001500571">
    <property type="component" value="Unassembled WGS sequence"/>
</dbReference>
<feature type="chain" id="PRO_5047513404" description="Septum formation-related domain-containing protein" evidence="1">
    <location>
        <begin position="33"/>
        <end position="245"/>
    </location>
</feature>
<accession>A0ABN2Q8S8</accession>